<reference evidence="3" key="1">
    <citation type="journal article" date="2012" name="Science">
        <title>The Paleozoic origin of enzymatic lignin decomposition reconstructed from 31 fungal genomes.</title>
        <authorList>
            <person name="Floudas D."/>
            <person name="Binder M."/>
            <person name="Riley R."/>
            <person name="Barry K."/>
            <person name="Blanchette R.A."/>
            <person name="Henrissat B."/>
            <person name="Martinez A.T."/>
            <person name="Otillar R."/>
            <person name="Spatafora J.W."/>
            <person name="Yadav J.S."/>
            <person name="Aerts A."/>
            <person name="Benoit I."/>
            <person name="Boyd A."/>
            <person name="Carlson A."/>
            <person name="Copeland A."/>
            <person name="Coutinho P.M."/>
            <person name="de Vries R.P."/>
            <person name="Ferreira P."/>
            <person name="Findley K."/>
            <person name="Foster B."/>
            <person name="Gaskell J."/>
            <person name="Glotzer D."/>
            <person name="Gorecki P."/>
            <person name="Heitman J."/>
            <person name="Hesse C."/>
            <person name="Hori C."/>
            <person name="Igarashi K."/>
            <person name="Jurgens J.A."/>
            <person name="Kallen N."/>
            <person name="Kersten P."/>
            <person name="Kohler A."/>
            <person name="Kuees U."/>
            <person name="Kumar T.K.A."/>
            <person name="Kuo A."/>
            <person name="LaButti K."/>
            <person name="Larrondo L.F."/>
            <person name="Lindquist E."/>
            <person name="Ling A."/>
            <person name="Lombard V."/>
            <person name="Lucas S."/>
            <person name="Lundell T."/>
            <person name="Martin R."/>
            <person name="McLaughlin D.J."/>
            <person name="Morgenstern I."/>
            <person name="Morin E."/>
            <person name="Murat C."/>
            <person name="Nagy L.G."/>
            <person name="Nolan M."/>
            <person name="Ohm R.A."/>
            <person name="Patyshakuliyeva A."/>
            <person name="Rokas A."/>
            <person name="Ruiz-Duenas F.J."/>
            <person name="Sabat G."/>
            <person name="Salamov A."/>
            <person name="Samejima M."/>
            <person name="Schmutz J."/>
            <person name="Slot J.C."/>
            <person name="St John F."/>
            <person name="Stenlid J."/>
            <person name="Sun H."/>
            <person name="Sun S."/>
            <person name="Syed K."/>
            <person name="Tsang A."/>
            <person name="Wiebenga A."/>
            <person name="Young D."/>
            <person name="Pisabarro A."/>
            <person name="Eastwood D.C."/>
            <person name="Martin F."/>
            <person name="Cullen D."/>
            <person name="Grigoriev I.V."/>
            <person name="Hibbett D.S."/>
        </authorList>
    </citation>
    <scope>NUCLEOTIDE SEQUENCE [LARGE SCALE GENOMIC DNA]</scope>
    <source>
        <strain evidence="3">FP-101664</strain>
    </source>
</reference>
<feature type="compositionally biased region" description="Polar residues" evidence="1">
    <location>
        <begin position="1"/>
        <end position="18"/>
    </location>
</feature>
<dbReference type="RefSeq" id="XP_008045536.1">
    <property type="nucleotide sequence ID" value="XM_008047345.1"/>
</dbReference>
<evidence type="ECO:0000256" key="1">
    <source>
        <dbReference type="SAM" id="MobiDB-lite"/>
    </source>
</evidence>
<dbReference type="OMA" id="FNDYMIA"/>
<dbReference type="AlphaFoldDB" id="R7S9Q8"/>
<gene>
    <name evidence="2" type="ORF">TRAVEDRAFT_54422</name>
</gene>
<evidence type="ECO:0000313" key="2">
    <source>
        <dbReference type="EMBL" id="EIW51669.1"/>
    </source>
</evidence>
<name>R7S9Q8_TRAVS</name>
<accession>R7S9Q8</accession>
<dbReference type="EMBL" id="JH711799">
    <property type="protein sequence ID" value="EIW51669.1"/>
    <property type="molecule type" value="Genomic_DNA"/>
</dbReference>
<dbReference type="OrthoDB" id="2753489at2759"/>
<evidence type="ECO:0000313" key="3">
    <source>
        <dbReference type="Proteomes" id="UP000054317"/>
    </source>
</evidence>
<dbReference type="KEGG" id="tvs:TRAVEDRAFT_54422"/>
<dbReference type="Proteomes" id="UP000054317">
    <property type="component" value="Unassembled WGS sequence"/>
</dbReference>
<organism evidence="2 3">
    <name type="scientific">Trametes versicolor (strain FP-101664)</name>
    <name type="common">White-rot fungus</name>
    <name type="synonym">Coriolus versicolor</name>
    <dbReference type="NCBI Taxonomy" id="717944"/>
    <lineage>
        <taxon>Eukaryota</taxon>
        <taxon>Fungi</taxon>
        <taxon>Dikarya</taxon>
        <taxon>Basidiomycota</taxon>
        <taxon>Agaricomycotina</taxon>
        <taxon>Agaricomycetes</taxon>
        <taxon>Polyporales</taxon>
        <taxon>Polyporaceae</taxon>
        <taxon>Trametes</taxon>
    </lineage>
</organism>
<sequence>MRPLTISQAFSNPTSSAPSCGKKKRNGLRGIKWDIDNRFVTRICRHLFDELREDVPAEARTRCVLPCYIELVTPREIRAIGPDDFRRQLVIVLGARESERDRKVTTTDERTSTETLVDCYNGLIELKDEKTRKAVSLDIGAIPMMVLPESAIRTPVFDDEMVAGNMVKPEGAVERAVATHEQCRLSMKSLLGDNVSPKLLQKLEEAPDEHTLRYHHPLLHNTY</sequence>
<keyword evidence="3" id="KW-1185">Reference proteome</keyword>
<dbReference type="GeneID" id="19417391"/>
<protein>
    <submittedName>
        <fullName evidence="2">Uncharacterized protein</fullName>
    </submittedName>
</protein>
<proteinExistence type="predicted"/>
<feature type="region of interest" description="Disordered" evidence="1">
    <location>
        <begin position="1"/>
        <end position="24"/>
    </location>
</feature>